<proteinExistence type="inferred from homology"/>
<dbReference type="PANTHER" id="PTHR17224:SF1">
    <property type="entry name" value="PEPTIDYL-TRNA HYDROLASE"/>
    <property type="match status" value="1"/>
</dbReference>
<dbReference type="RefSeq" id="WP_009527034.1">
    <property type="nucleotide sequence ID" value="NZ_JH414598.1"/>
</dbReference>
<keyword evidence="3 8" id="KW-0378">Hydrolase</keyword>
<comment type="function">
    <text evidence="8">Catalyzes the release of premature peptidyl moieties from peptidyl-tRNA molecules trapped in stalled 50S ribosomal subunits, and thus maintains levels of free tRNAs and 50S ribosomes.</text>
</comment>
<dbReference type="EC" id="3.1.1.29" evidence="1 8"/>
<feature type="site" description="Discriminates between blocked and unblocked aminoacyl-tRNA" evidence="8">
    <location>
        <position position="9"/>
    </location>
</feature>
<dbReference type="InterPro" id="IPR018171">
    <property type="entry name" value="Pept_tRNA_hydro_CS"/>
</dbReference>
<feature type="binding site" evidence="8">
    <location>
        <position position="112"/>
    </location>
    <ligand>
        <name>tRNA</name>
        <dbReference type="ChEBI" id="CHEBI:17843"/>
    </ligand>
</feature>
<evidence type="ECO:0000256" key="7">
    <source>
        <dbReference type="ARBA" id="ARBA00050038"/>
    </source>
</evidence>
<evidence type="ECO:0000256" key="8">
    <source>
        <dbReference type="HAMAP-Rule" id="MF_00083"/>
    </source>
</evidence>
<evidence type="ECO:0000313" key="13">
    <source>
        <dbReference type="Proteomes" id="UP000003379"/>
    </source>
</evidence>
<dbReference type="SUPFAM" id="SSF53178">
    <property type="entry name" value="Peptidyl-tRNA hydrolase-like"/>
    <property type="match status" value="1"/>
</dbReference>
<keyword evidence="2 8" id="KW-0820">tRNA-binding</keyword>
<feature type="active site" description="Proton acceptor" evidence="8">
    <location>
        <position position="19"/>
    </location>
</feature>
<comment type="function">
    <text evidence="8">Hydrolyzes ribosome-free peptidyl-tRNAs (with 1 or more amino acids incorporated), which drop off the ribosome during protein synthesis, or as a result of ribosome stalling.</text>
</comment>
<evidence type="ECO:0000256" key="1">
    <source>
        <dbReference type="ARBA" id="ARBA00013260"/>
    </source>
</evidence>
<name>G9XET2_9FIRM</name>
<accession>V9HQG4</accession>
<reference evidence="11 14" key="2">
    <citation type="submission" date="2012-05" db="EMBL/GenBank/DDBJ databases">
        <title>The Genome Sequence of Eubacteriaceae bacterium CM2.</title>
        <authorList>
            <consortium name="The Broad Institute Genome Sequencing Platform"/>
            <person name="Earl A."/>
            <person name="Ward D."/>
            <person name="Feldgarden M."/>
            <person name="Gevers D."/>
            <person name="Sizova M."/>
            <person name="Hazen A."/>
            <person name="Epstein S."/>
            <person name="Walker B."/>
            <person name="Young S.K."/>
            <person name="Zeng Q."/>
            <person name="Gargeya S."/>
            <person name="Fitzgerald M."/>
            <person name="Haas B."/>
            <person name="Abouelleil A."/>
            <person name="Alvarado L."/>
            <person name="Arachchi H.M."/>
            <person name="Berlin A."/>
            <person name="Chapman S.B."/>
            <person name="Goldberg J."/>
            <person name="Griggs A."/>
            <person name="Gujja S."/>
            <person name="Hansen M."/>
            <person name="Howarth C."/>
            <person name="Imamovic A."/>
            <person name="Larimer J."/>
            <person name="McCowen C."/>
            <person name="Montmayeur A."/>
            <person name="Murphy C."/>
            <person name="Neiman D."/>
            <person name="Pearson M."/>
            <person name="Priest M."/>
            <person name="Roberts A."/>
            <person name="Saif S."/>
            <person name="Shea T."/>
            <person name="Sisk P."/>
            <person name="Sykes S."/>
            <person name="Wortman J."/>
            <person name="Nusbaum C."/>
            <person name="Birren B."/>
        </authorList>
    </citation>
    <scope>NUCLEOTIDE SEQUENCE [LARGE SCALE GENOMIC DNA]</scope>
    <source>
        <strain evidence="11 14">CM2</strain>
    </source>
</reference>
<dbReference type="PATRIC" id="fig|796939.3.peg.994"/>
<dbReference type="AlphaFoldDB" id="G9XET2"/>
<dbReference type="Proteomes" id="UP000017818">
    <property type="component" value="Unassembled WGS sequence"/>
</dbReference>
<gene>
    <name evidence="8" type="primary">pth</name>
    <name evidence="12" type="ORF">HMPREF9628_00510</name>
    <name evidence="11" type="ORF">HMPREF9630_00392</name>
</gene>
<comment type="similarity">
    <text evidence="5 8 10">Belongs to the PTH family.</text>
</comment>
<dbReference type="EMBL" id="AFZG01000052">
    <property type="protein sequence ID" value="EHL17912.1"/>
    <property type="molecule type" value="Genomic_DNA"/>
</dbReference>
<dbReference type="CDD" id="cd00462">
    <property type="entry name" value="PTH"/>
    <property type="match status" value="1"/>
</dbReference>
<dbReference type="NCBIfam" id="TIGR00447">
    <property type="entry name" value="pth"/>
    <property type="match status" value="1"/>
</dbReference>
<dbReference type="PROSITE" id="PS01195">
    <property type="entry name" value="PEPT_TRNA_HYDROL_1"/>
    <property type="match status" value="1"/>
</dbReference>
<evidence type="ECO:0000256" key="9">
    <source>
        <dbReference type="RuleBase" id="RU000673"/>
    </source>
</evidence>
<comment type="subcellular location">
    <subcellularLocation>
        <location evidence="8">Cytoplasm</location>
    </subcellularLocation>
</comment>
<dbReference type="PANTHER" id="PTHR17224">
    <property type="entry name" value="PEPTIDYL-TRNA HYDROLASE"/>
    <property type="match status" value="1"/>
</dbReference>
<organism evidence="12 13">
    <name type="scientific">Peptoanaerobacter stomatis</name>
    <dbReference type="NCBI Taxonomy" id="796937"/>
    <lineage>
        <taxon>Bacteria</taxon>
        <taxon>Bacillati</taxon>
        <taxon>Bacillota</taxon>
        <taxon>Clostridia</taxon>
        <taxon>Peptostreptococcales</taxon>
        <taxon>Filifactoraceae</taxon>
        <taxon>Peptoanaerobacter</taxon>
    </lineage>
</organism>
<dbReference type="EMBL" id="AFZF02000004">
    <property type="protein sequence ID" value="EHL17225.1"/>
    <property type="molecule type" value="Genomic_DNA"/>
</dbReference>
<protein>
    <recommendedName>
        <fullName evidence="7 8">Peptidyl-tRNA hydrolase</fullName>
        <shortName evidence="8">Pth</shortName>
        <ecNumber evidence="1 8">3.1.1.29</ecNumber>
    </recommendedName>
</protein>
<evidence type="ECO:0000313" key="12">
    <source>
        <dbReference type="EMBL" id="EHL17912.1"/>
    </source>
</evidence>
<sequence>MYIIVGLGNPGLKYQNTKHNVGFMAIDILSKKLNIKVDKIKFKALIGEGQYKGEKIILVKPQTFMNLSGESVQQIMSFYKVEHQNLFVLYDDIDIDVGKLRIRQKGSSGTHNGMKNIIYLLGYDDFPRFRIGVSKPPQYMDLASYVLSNFTSEETNILSDVLDKCSEACLYAIEKGLDKSMNKYNIK</sequence>
<accession>G9XET2</accession>
<dbReference type="GO" id="GO:0072344">
    <property type="term" value="P:rescue of stalled ribosome"/>
    <property type="evidence" value="ECO:0007669"/>
    <property type="project" value="UniProtKB-UniRule"/>
</dbReference>
<comment type="catalytic activity">
    <reaction evidence="6 8 9">
        <text>an N-acyl-L-alpha-aminoacyl-tRNA + H2O = an N-acyl-L-amino acid + a tRNA + H(+)</text>
        <dbReference type="Rhea" id="RHEA:54448"/>
        <dbReference type="Rhea" id="RHEA-COMP:10123"/>
        <dbReference type="Rhea" id="RHEA-COMP:13883"/>
        <dbReference type="ChEBI" id="CHEBI:15377"/>
        <dbReference type="ChEBI" id="CHEBI:15378"/>
        <dbReference type="ChEBI" id="CHEBI:59874"/>
        <dbReference type="ChEBI" id="CHEBI:78442"/>
        <dbReference type="ChEBI" id="CHEBI:138191"/>
        <dbReference type="EC" id="3.1.1.29"/>
    </reaction>
</comment>
<dbReference type="OrthoDB" id="9800507at2"/>
<feature type="binding site" evidence="8">
    <location>
        <position position="66"/>
    </location>
    <ligand>
        <name>tRNA</name>
        <dbReference type="ChEBI" id="CHEBI:17843"/>
    </ligand>
</feature>
<comment type="subunit">
    <text evidence="8">Monomer.</text>
</comment>
<reference evidence="12 13" key="1">
    <citation type="submission" date="2011-08" db="EMBL/GenBank/DDBJ databases">
        <title>The Genome Sequence of Eubacteriaceae bacterium CM5.</title>
        <authorList>
            <consortium name="The Broad Institute Genome Sequencing Platform"/>
            <person name="Earl A."/>
            <person name="Ward D."/>
            <person name="Feldgarden M."/>
            <person name="Gevers D."/>
            <person name="Sizova M."/>
            <person name="Hazen A."/>
            <person name="Epstein S."/>
            <person name="Young S.K."/>
            <person name="Zeng Q."/>
            <person name="Gargeya S."/>
            <person name="Fitzgerald M."/>
            <person name="Haas B."/>
            <person name="Abouelleil A."/>
            <person name="Alvarado L."/>
            <person name="Arachchi H.M."/>
            <person name="Berlin A."/>
            <person name="Brown A."/>
            <person name="Chapman S.B."/>
            <person name="Chen Z."/>
            <person name="Dunbar C."/>
            <person name="Freedman E."/>
            <person name="Gearin G."/>
            <person name="Gellesch M."/>
            <person name="Goldberg J."/>
            <person name="Griggs A."/>
            <person name="Gujja S."/>
            <person name="Heiman D."/>
            <person name="Howarth C."/>
            <person name="Larson L."/>
            <person name="Lui A."/>
            <person name="MacDonald P.J.P."/>
            <person name="Montmayeur A."/>
            <person name="Murphy C."/>
            <person name="Neiman D."/>
            <person name="Pearson M."/>
            <person name="Priest M."/>
            <person name="Roberts A."/>
            <person name="Saif S."/>
            <person name="Shea T."/>
            <person name="Shenoy N."/>
            <person name="Sisk P."/>
            <person name="Stolte C."/>
            <person name="Sykes S."/>
            <person name="Wortman J."/>
            <person name="Nusbaum C."/>
            <person name="Birren B."/>
        </authorList>
    </citation>
    <scope>NUCLEOTIDE SEQUENCE [LARGE SCALE GENOMIC DNA]</scope>
    <source>
        <strain evidence="12 13">CM5</strain>
    </source>
</reference>
<dbReference type="HOGENOM" id="CLU_062456_4_1_9"/>
<dbReference type="InterPro" id="IPR001328">
    <property type="entry name" value="Pept_tRNA_hydro"/>
</dbReference>
<evidence type="ECO:0000256" key="6">
    <source>
        <dbReference type="ARBA" id="ARBA00048707"/>
    </source>
</evidence>
<dbReference type="HAMAP" id="MF_00083">
    <property type="entry name" value="Pept_tRNA_hydro_bact"/>
    <property type="match status" value="1"/>
</dbReference>
<keyword evidence="4 8" id="KW-0694">RNA-binding</keyword>
<evidence type="ECO:0000313" key="11">
    <source>
        <dbReference type="EMBL" id="EHL17225.1"/>
    </source>
</evidence>
<evidence type="ECO:0000313" key="14">
    <source>
        <dbReference type="Proteomes" id="UP000017818"/>
    </source>
</evidence>
<dbReference type="PROSITE" id="PS01196">
    <property type="entry name" value="PEPT_TRNA_HYDROL_2"/>
    <property type="match status" value="1"/>
</dbReference>
<dbReference type="FunFam" id="3.40.50.1470:FF:000001">
    <property type="entry name" value="Peptidyl-tRNA hydrolase"/>
    <property type="match status" value="1"/>
</dbReference>
<evidence type="ECO:0000256" key="2">
    <source>
        <dbReference type="ARBA" id="ARBA00022555"/>
    </source>
</evidence>
<dbReference type="GO" id="GO:0005737">
    <property type="term" value="C:cytoplasm"/>
    <property type="evidence" value="ECO:0007669"/>
    <property type="project" value="UniProtKB-SubCell"/>
</dbReference>
<dbReference type="Pfam" id="PF01195">
    <property type="entry name" value="Pept_tRNA_hydro"/>
    <property type="match status" value="1"/>
</dbReference>
<keyword evidence="8" id="KW-0963">Cytoplasm</keyword>
<feature type="binding site" evidence="8">
    <location>
        <position position="14"/>
    </location>
    <ligand>
        <name>tRNA</name>
        <dbReference type="ChEBI" id="CHEBI:17843"/>
    </ligand>
</feature>
<dbReference type="Proteomes" id="UP000003379">
    <property type="component" value="Unassembled WGS sequence"/>
</dbReference>
<evidence type="ECO:0000256" key="3">
    <source>
        <dbReference type="ARBA" id="ARBA00022801"/>
    </source>
</evidence>
<dbReference type="Gene3D" id="3.40.50.1470">
    <property type="entry name" value="Peptidyl-tRNA hydrolase"/>
    <property type="match status" value="1"/>
</dbReference>
<evidence type="ECO:0000256" key="10">
    <source>
        <dbReference type="RuleBase" id="RU004320"/>
    </source>
</evidence>
<dbReference type="GO" id="GO:0000049">
    <property type="term" value="F:tRNA binding"/>
    <property type="evidence" value="ECO:0007669"/>
    <property type="project" value="UniProtKB-UniRule"/>
</dbReference>
<dbReference type="STRING" id="796937.HMPREF9630_00392"/>
<dbReference type="GO" id="GO:0004045">
    <property type="term" value="F:peptidyl-tRNA hydrolase activity"/>
    <property type="evidence" value="ECO:0007669"/>
    <property type="project" value="UniProtKB-UniRule"/>
</dbReference>
<feature type="binding site" evidence="8">
    <location>
        <position position="64"/>
    </location>
    <ligand>
        <name>tRNA</name>
        <dbReference type="ChEBI" id="CHEBI:17843"/>
    </ligand>
</feature>
<feature type="site" description="Stabilizes the basic form of H active site to accept a proton" evidence="8">
    <location>
        <position position="91"/>
    </location>
</feature>
<evidence type="ECO:0000256" key="4">
    <source>
        <dbReference type="ARBA" id="ARBA00022884"/>
    </source>
</evidence>
<comment type="caution">
    <text evidence="12">The sequence shown here is derived from an EMBL/GenBank/DDBJ whole genome shotgun (WGS) entry which is preliminary data.</text>
</comment>
<evidence type="ECO:0000256" key="5">
    <source>
        <dbReference type="ARBA" id="ARBA00038063"/>
    </source>
</evidence>
<dbReference type="InterPro" id="IPR036416">
    <property type="entry name" value="Pept_tRNA_hydro_sf"/>
</dbReference>
<dbReference type="GO" id="GO:0006515">
    <property type="term" value="P:protein quality control for misfolded or incompletely synthesized proteins"/>
    <property type="evidence" value="ECO:0007669"/>
    <property type="project" value="UniProtKB-UniRule"/>
</dbReference>